<feature type="transmembrane region" description="Helical" evidence="8">
    <location>
        <begin position="572"/>
        <end position="593"/>
    </location>
</feature>
<accession>A0AB39ZP39</accession>
<keyword evidence="5 8" id="KW-0472">Membrane</keyword>
<keyword evidence="2" id="KW-1003">Cell membrane</keyword>
<protein>
    <submittedName>
        <fullName evidence="10">Uncharacterized protein Ir56a</fullName>
    </submittedName>
</protein>
<dbReference type="PANTHER" id="PTHR42643:SF39">
    <property type="entry name" value="IONOTROPIC RECEPTOR 56A-RELATED"/>
    <property type="match status" value="1"/>
</dbReference>
<evidence type="ECO:0000256" key="1">
    <source>
        <dbReference type="ARBA" id="ARBA00004651"/>
    </source>
</evidence>
<evidence type="ECO:0000256" key="3">
    <source>
        <dbReference type="ARBA" id="ARBA00022692"/>
    </source>
</evidence>
<evidence type="ECO:0000256" key="2">
    <source>
        <dbReference type="ARBA" id="ARBA00022475"/>
    </source>
</evidence>
<dbReference type="InterPro" id="IPR052192">
    <property type="entry name" value="Insect_Ionotropic_Sensory_Rcpt"/>
</dbReference>
<name>A0AB39ZP39_DROSZ</name>
<dbReference type="SUPFAM" id="SSF53850">
    <property type="entry name" value="Periplasmic binding protein-like II"/>
    <property type="match status" value="1"/>
</dbReference>
<evidence type="ECO:0000256" key="7">
    <source>
        <dbReference type="ARBA" id="ARBA00023180"/>
    </source>
</evidence>
<dbReference type="RefSeq" id="XP_016940280.3">
    <property type="nucleotide sequence ID" value="XM_017084791.4"/>
</dbReference>
<dbReference type="PANTHER" id="PTHR42643">
    <property type="entry name" value="IONOTROPIC RECEPTOR 20A-RELATED"/>
    <property type="match status" value="1"/>
</dbReference>
<keyword evidence="9" id="KW-1185">Reference proteome</keyword>
<organism evidence="9 10">
    <name type="scientific">Drosophila suzukii</name>
    <name type="common">Spotted-wing drosophila fruit fly</name>
    <dbReference type="NCBI Taxonomy" id="28584"/>
    <lineage>
        <taxon>Eukaryota</taxon>
        <taxon>Metazoa</taxon>
        <taxon>Ecdysozoa</taxon>
        <taxon>Arthropoda</taxon>
        <taxon>Hexapoda</taxon>
        <taxon>Insecta</taxon>
        <taxon>Pterygota</taxon>
        <taxon>Neoptera</taxon>
        <taxon>Endopterygota</taxon>
        <taxon>Diptera</taxon>
        <taxon>Brachycera</taxon>
        <taxon>Muscomorpha</taxon>
        <taxon>Ephydroidea</taxon>
        <taxon>Drosophilidae</taxon>
        <taxon>Drosophila</taxon>
        <taxon>Sophophora</taxon>
    </lineage>
</organism>
<gene>
    <name evidence="10" type="primary">Ir56a</name>
</gene>
<evidence type="ECO:0000256" key="4">
    <source>
        <dbReference type="ARBA" id="ARBA00022989"/>
    </source>
</evidence>
<proteinExistence type="predicted"/>
<evidence type="ECO:0000313" key="9">
    <source>
        <dbReference type="Proteomes" id="UP001652628"/>
    </source>
</evidence>
<dbReference type="GO" id="GO:0005886">
    <property type="term" value="C:plasma membrane"/>
    <property type="evidence" value="ECO:0007669"/>
    <property type="project" value="UniProtKB-SubCell"/>
</dbReference>
<evidence type="ECO:0000256" key="5">
    <source>
        <dbReference type="ARBA" id="ARBA00023136"/>
    </source>
</evidence>
<dbReference type="GeneID" id="108017682"/>
<evidence type="ECO:0000256" key="6">
    <source>
        <dbReference type="ARBA" id="ARBA00023170"/>
    </source>
</evidence>
<evidence type="ECO:0000313" key="10">
    <source>
        <dbReference type="RefSeq" id="XP_016940280.3"/>
    </source>
</evidence>
<sequence>MESRFFVRNFVLFGLIASSQLQIVVKEVENNLDNEINSLFQMIKTLKAYLGFYCVITYTGKVDLSSSFQQRLMEAFPLPIYNVGSDLGPVNHHYLSAQNMAVALFTGLDDPTLAALDDPELRFGRVFLILIYAPPPNAKKTINADFIHELFSWCWDRSLDRTALIGQGKYETELWSFYRLGKLRPFQTANPQMFLYTLRRDDYRFILQAVNDPPTIFWYNSSEQADVTNGGNISLSGPIGLMMVNFMRYLNVTMEIIPVPGQQTSQYEIFHQADDRRVDVVANMVDDDNLDFSPVLTDSRLCVLVSNRRTIPVSRYIDRVVSPGVHQITFLTSCVIFMIKYLSHGRRSLSDPFFNTLRFYLAFPLADFHLNRLPIADKFIEVFSFFFISLIVSSITSMLSTVFTTGIFEPAITNAETLRASGLKIMTDDPTIPPAFNDDILPSSLADRVILVDLATMFHHIISLNDSYAYVVKTPNWHSFRLYQQRMKSETLRIVGGELCSKSRPMRMPINPRSPIRFFFVYYYEKVLESGLTQKWVQMGFQKFREIKSLQKLPIDDDMISRPLTIEFFKSFILLYICGTAFSTLVFIIELFLNRYKH</sequence>
<keyword evidence="7" id="KW-0325">Glycoprotein</keyword>
<evidence type="ECO:0000256" key="8">
    <source>
        <dbReference type="SAM" id="Phobius"/>
    </source>
</evidence>
<comment type="subcellular location">
    <subcellularLocation>
        <location evidence="1">Cell membrane</location>
        <topology evidence="1">Multi-pass membrane protein</topology>
    </subcellularLocation>
</comment>
<dbReference type="AlphaFoldDB" id="A0AB39ZP39"/>
<keyword evidence="3 8" id="KW-0812">Transmembrane</keyword>
<reference evidence="10" key="1">
    <citation type="submission" date="2025-08" db="UniProtKB">
        <authorList>
            <consortium name="RefSeq"/>
        </authorList>
    </citation>
    <scope>IDENTIFICATION</scope>
</reference>
<dbReference type="Proteomes" id="UP001652628">
    <property type="component" value="Chromosome 2R"/>
</dbReference>
<keyword evidence="6" id="KW-0675">Receptor</keyword>
<keyword evidence="4 8" id="KW-1133">Transmembrane helix</keyword>